<accession>A0A162ZRP9</accession>
<reference evidence="4 5" key="1">
    <citation type="submission" date="2015-06" db="EMBL/GenBank/DDBJ databases">
        <title>Expansion of signal transduction pathways in fungi by whole-genome duplication.</title>
        <authorList>
            <consortium name="DOE Joint Genome Institute"/>
            <person name="Corrochano L.M."/>
            <person name="Kuo A."/>
            <person name="Marcet-Houben M."/>
            <person name="Polaino S."/>
            <person name="Salamov A."/>
            <person name="Villalobos J.M."/>
            <person name="Alvarez M.I."/>
            <person name="Avalos J."/>
            <person name="Benito E.P."/>
            <person name="Benoit I."/>
            <person name="Burger G."/>
            <person name="Camino L.P."/>
            <person name="Canovas D."/>
            <person name="Cerda-Olmedo E."/>
            <person name="Cheng J.-F."/>
            <person name="Dominguez A."/>
            <person name="Elias M."/>
            <person name="Eslava A.P."/>
            <person name="Glaser F."/>
            <person name="Grimwood J."/>
            <person name="Gutierrez G."/>
            <person name="Heitman J."/>
            <person name="Henrissat B."/>
            <person name="Iturriaga E.A."/>
            <person name="Lang B.F."/>
            <person name="Lavin J.L."/>
            <person name="Lee S."/>
            <person name="Li W."/>
            <person name="Lindquist E."/>
            <person name="Lopez-Garcia S."/>
            <person name="Luque E.M."/>
            <person name="Marcos A.T."/>
            <person name="Martin J."/>
            <person name="Mccluskey K."/>
            <person name="Medina H.R."/>
            <person name="Miralles-Duran A."/>
            <person name="Miyazaki A."/>
            <person name="Munoz-Torres E."/>
            <person name="Oguiza J.A."/>
            <person name="Ohm R."/>
            <person name="Olmedo M."/>
            <person name="Orejas M."/>
            <person name="Ortiz-Castellanos L."/>
            <person name="Pisabarro A.G."/>
            <person name="Rodriguez-Romero J."/>
            <person name="Ruiz-Herrera J."/>
            <person name="Ruiz-Vazquez R."/>
            <person name="Sanz C."/>
            <person name="Schackwitz W."/>
            <person name="Schmutz J."/>
            <person name="Shahriari M."/>
            <person name="Shelest E."/>
            <person name="Silva-Franco F."/>
            <person name="Soanes D."/>
            <person name="Syed K."/>
            <person name="Tagua V.G."/>
            <person name="Talbot N.J."/>
            <person name="Thon M."/>
            <person name="De Vries R.P."/>
            <person name="Wiebenga A."/>
            <person name="Yadav J.S."/>
            <person name="Braun E.L."/>
            <person name="Baker S."/>
            <person name="Garre V."/>
            <person name="Horwitz B."/>
            <person name="Torres-Martinez S."/>
            <person name="Idnurm A."/>
            <person name="Herrera-Estrella A."/>
            <person name="Gabaldon T."/>
            <person name="Grigoriev I.V."/>
        </authorList>
    </citation>
    <scope>NUCLEOTIDE SEQUENCE [LARGE SCALE GENOMIC DNA]</scope>
    <source>
        <strain evidence="4 5">CBS 277.49</strain>
    </source>
</reference>
<sequence>MILYRVPFLATFLVIVKATATTTQNADVTRTNSVEFVQSSPAWLANVKVPTNVVIQFPRDDEIKAGPLPKEGFKLDVTSYPAPNKQPPVDHPEVQAVLKHLDFNKIPKSKPRIVKDWVFDTKDYSPTDPDCWWSSSLCKKPKVSYLPEDISICPTKGIWGLNYDDGPYKKWWPANEKEKEYDQPRFYNYLVEKGKQKATLFFVGSNVINFPEAAQRSLNDGHTICSHTWSHPQMTTLTNEEVVAQLYWTQKAIKETMGITPKCWRPPYGDVDDRVRAIAYQMGMRTVLWDQDSNDWNLITGRLKTEVVDNYFKNWVNNRVSGNDTDHGHITLQHENSNMTIQMSEKWLPTLQKTFKVMPIHQCINDPHPYWEESFTYPTLDVPEPPRQNANSYASHSGNVANQPGAKTSMASSSFSHGVAEVLFSLSLLGFAVATTLV</sequence>
<feature type="domain" description="NodB homology" evidence="3">
    <location>
        <begin position="157"/>
        <end position="361"/>
    </location>
</feature>
<dbReference type="InterPro" id="IPR050248">
    <property type="entry name" value="Polysacc_deacetylase_ArnD"/>
</dbReference>
<evidence type="ECO:0000256" key="1">
    <source>
        <dbReference type="SAM" id="MobiDB-lite"/>
    </source>
</evidence>
<dbReference type="SUPFAM" id="SSF88713">
    <property type="entry name" value="Glycoside hydrolase/deacetylase"/>
    <property type="match status" value="1"/>
</dbReference>
<feature type="region of interest" description="Disordered" evidence="1">
    <location>
        <begin position="382"/>
        <end position="411"/>
    </location>
</feature>
<dbReference type="GO" id="GO:0005975">
    <property type="term" value="P:carbohydrate metabolic process"/>
    <property type="evidence" value="ECO:0007669"/>
    <property type="project" value="InterPro"/>
</dbReference>
<dbReference type="InterPro" id="IPR002509">
    <property type="entry name" value="NODB_dom"/>
</dbReference>
<feature type="signal peptide" evidence="2">
    <location>
        <begin position="1"/>
        <end position="18"/>
    </location>
</feature>
<dbReference type="EMBL" id="AMYB01000001">
    <property type="protein sequence ID" value="OAD07447.1"/>
    <property type="molecule type" value="Genomic_DNA"/>
</dbReference>
<organism evidence="4 5">
    <name type="scientific">Mucor lusitanicus CBS 277.49</name>
    <dbReference type="NCBI Taxonomy" id="747725"/>
    <lineage>
        <taxon>Eukaryota</taxon>
        <taxon>Fungi</taxon>
        <taxon>Fungi incertae sedis</taxon>
        <taxon>Mucoromycota</taxon>
        <taxon>Mucoromycotina</taxon>
        <taxon>Mucoromycetes</taxon>
        <taxon>Mucorales</taxon>
        <taxon>Mucorineae</taxon>
        <taxon>Mucoraceae</taxon>
        <taxon>Mucor</taxon>
    </lineage>
</organism>
<dbReference type="CDD" id="cd10952">
    <property type="entry name" value="CE4_MrCDA_like"/>
    <property type="match status" value="1"/>
</dbReference>
<dbReference type="VEuPathDB" id="FungiDB:MUCCIDRAFT_104376"/>
<proteinExistence type="predicted"/>
<dbReference type="GO" id="GO:0016020">
    <property type="term" value="C:membrane"/>
    <property type="evidence" value="ECO:0007669"/>
    <property type="project" value="TreeGrafter"/>
</dbReference>
<dbReference type="PANTHER" id="PTHR10587:SF98">
    <property type="entry name" value="CHITIN DEACETYLASE"/>
    <property type="match status" value="1"/>
</dbReference>
<dbReference type="AlphaFoldDB" id="A0A162ZRP9"/>
<dbReference type="Pfam" id="PF01522">
    <property type="entry name" value="Polysacc_deac_1"/>
    <property type="match status" value="1"/>
</dbReference>
<dbReference type="PANTHER" id="PTHR10587">
    <property type="entry name" value="GLYCOSYL TRANSFERASE-RELATED"/>
    <property type="match status" value="1"/>
</dbReference>
<evidence type="ECO:0000259" key="3">
    <source>
        <dbReference type="PROSITE" id="PS51677"/>
    </source>
</evidence>
<dbReference type="OrthoDB" id="407355at2759"/>
<evidence type="ECO:0000313" key="5">
    <source>
        <dbReference type="Proteomes" id="UP000077051"/>
    </source>
</evidence>
<evidence type="ECO:0000256" key="2">
    <source>
        <dbReference type="SAM" id="SignalP"/>
    </source>
</evidence>
<evidence type="ECO:0000313" key="4">
    <source>
        <dbReference type="EMBL" id="OAD07447.1"/>
    </source>
</evidence>
<dbReference type="PROSITE" id="PS51677">
    <property type="entry name" value="NODB"/>
    <property type="match status" value="1"/>
</dbReference>
<dbReference type="Proteomes" id="UP000077051">
    <property type="component" value="Unassembled WGS sequence"/>
</dbReference>
<gene>
    <name evidence="4" type="ORF">MUCCIDRAFT_104376</name>
</gene>
<comment type="caution">
    <text evidence="4">The sequence shown here is derived from an EMBL/GenBank/DDBJ whole genome shotgun (WGS) entry which is preliminary data.</text>
</comment>
<keyword evidence="5" id="KW-1185">Reference proteome</keyword>
<dbReference type="GO" id="GO:0004099">
    <property type="term" value="F:chitin deacetylase activity"/>
    <property type="evidence" value="ECO:0007669"/>
    <property type="project" value="UniProtKB-ARBA"/>
</dbReference>
<feature type="compositionally biased region" description="Polar residues" evidence="1">
    <location>
        <begin position="388"/>
        <end position="411"/>
    </location>
</feature>
<name>A0A162ZRP9_MUCCL</name>
<keyword evidence="2" id="KW-0732">Signal</keyword>
<dbReference type="Gene3D" id="3.20.20.370">
    <property type="entry name" value="Glycoside hydrolase/deacetylase"/>
    <property type="match status" value="1"/>
</dbReference>
<protein>
    <submittedName>
        <fullName evidence="4">Chitin deacetylase</fullName>
    </submittedName>
</protein>
<dbReference type="InterPro" id="IPR011330">
    <property type="entry name" value="Glyco_hydro/deAcase_b/a-brl"/>
</dbReference>
<feature type="chain" id="PRO_5007841512" evidence="2">
    <location>
        <begin position="19"/>
        <end position="438"/>
    </location>
</feature>
<dbReference type="GO" id="GO:0009272">
    <property type="term" value="P:fungal-type cell wall biogenesis"/>
    <property type="evidence" value="ECO:0007669"/>
    <property type="project" value="UniProtKB-ARBA"/>
</dbReference>